<dbReference type="PANTHER" id="PTHR30576">
    <property type="entry name" value="COLANIC BIOSYNTHESIS UDP-GLUCOSE LIPID CARRIER TRANSFERASE"/>
    <property type="match status" value="1"/>
</dbReference>
<keyword evidence="5" id="KW-1185">Reference proteome</keyword>
<evidence type="ECO:0000256" key="1">
    <source>
        <dbReference type="ARBA" id="ARBA00006464"/>
    </source>
</evidence>
<evidence type="ECO:0000313" key="5">
    <source>
        <dbReference type="Proteomes" id="UP001153642"/>
    </source>
</evidence>
<dbReference type="Pfam" id="PF02397">
    <property type="entry name" value="Bac_transf"/>
    <property type="match status" value="1"/>
</dbReference>
<dbReference type="RefSeq" id="WP_277900704.1">
    <property type="nucleotide sequence ID" value="NZ_JAPMUA010000005.1"/>
</dbReference>
<sequence>MYKSFFKRFLDIMLAAFGLIFLSPVIIVITIILLFVTNGRPFFFQLRPGKDEKIFKLVKFKSMTDKTDTNGELLPYSERITKFGSFIRKYSLDEIPQLFNVLKGDMSLIGPRPLLIKYLPLYNNTQKQRHTVKPGITGWAQINGRNAISWNQKFEYDIHYVNRLNFAMDSKIIYLTMLKVLKKEGVNQQKDIPMEPFNGNN</sequence>
<reference evidence="4" key="1">
    <citation type="submission" date="2022-11" db="EMBL/GenBank/DDBJ databases">
        <title>High-quality draft genome sequence of Galbibacter sp. strain CMA-7.</title>
        <authorList>
            <person name="Wei L."/>
            <person name="Dong C."/>
            <person name="Shao Z."/>
        </authorList>
    </citation>
    <scope>NUCLEOTIDE SEQUENCE</scope>
    <source>
        <strain evidence="4">CMA-7</strain>
    </source>
</reference>
<keyword evidence="4" id="KW-0808">Transferase</keyword>
<organism evidence="4 5">
    <name type="scientific">Galbibacter pacificus</name>
    <dbReference type="NCBI Taxonomy" id="2996052"/>
    <lineage>
        <taxon>Bacteria</taxon>
        <taxon>Pseudomonadati</taxon>
        <taxon>Bacteroidota</taxon>
        <taxon>Flavobacteriia</taxon>
        <taxon>Flavobacteriales</taxon>
        <taxon>Flavobacteriaceae</taxon>
        <taxon>Galbibacter</taxon>
    </lineage>
</organism>
<dbReference type="GO" id="GO:0016740">
    <property type="term" value="F:transferase activity"/>
    <property type="evidence" value="ECO:0007669"/>
    <property type="project" value="UniProtKB-KW"/>
</dbReference>
<evidence type="ECO:0000256" key="2">
    <source>
        <dbReference type="SAM" id="Phobius"/>
    </source>
</evidence>
<keyword evidence="2" id="KW-1133">Transmembrane helix</keyword>
<dbReference type="EMBL" id="JAPMUA010000005">
    <property type="protein sequence ID" value="MDG3587030.1"/>
    <property type="molecule type" value="Genomic_DNA"/>
</dbReference>
<feature type="domain" description="Bacterial sugar transferase" evidence="3">
    <location>
        <begin position="7"/>
        <end position="182"/>
    </location>
</feature>
<dbReference type="Proteomes" id="UP001153642">
    <property type="component" value="Unassembled WGS sequence"/>
</dbReference>
<comment type="similarity">
    <text evidence="1">Belongs to the bacterial sugar transferase family.</text>
</comment>
<proteinExistence type="inferred from homology"/>
<comment type="caution">
    <text evidence="4">The sequence shown here is derived from an EMBL/GenBank/DDBJ whole genome shotgun (WGS) entry which is preliminary data.</text>
</comment>
<dbReference type="InterPro" id="IPR003362">
    <property type="entry name" value="Bact_transf"/>
</dbReference>
<evidence type="ECO:0000259" key="3">
    <source>
        <dbReference type="Pfam" id="PF02397"/>
    </source>
</evidence>
<feature type="transmembrane region" description="Helical" evidence="2">
    <location>
        <begin position="12"/>
        <end position="36"/>
    </location>
</feature>
<keyword evidence="2" id="KW-0472">Membrane</keyword>
<evidence type="ECO:0000313" key="4">
    <source>
        <dbReference type="EMBL" id="MDG3587030.1"/>
    </source>
</evidence>
<dbReference type="PANTHER" id="PTHR30576:SF8">
    <property type="entry name" value="UNDECAPRENYL-PHOSPHATE GALACTOSE PHOSPHOTRANSFERASE"/>
    <property type="match status" value="1"/>
</dbReference>
<gene>
    <name evidence="4" type="ORF">OSR52_14235</name>
</gene>
<protein>
    <submittedName>
        <fullName evidence="4">Sugar transferase</fullName>
    </submittedName>
</protein>
<name>A0ABT6FUT3_9FLAO</name>
<keyword evidence="2" id="KW-0812">Transmembrane</keyword>
<accession>A0ABT6FUT3</accession>